<keyword evidence="8" id="KW-0238">DNA-binding</keyword>
<comment type="catalytic activity">
    <reaction evidence="11">
        <text>Couples ATP hydrolysis with the unwinding of duplex DNA by translocating in the 3'-5' direction.</text>
        <dbReference type="EC" id="5.6.2.4"/>
    </reaction>
</comment>
<dbReference type="PROSITE" id="PS51198">
    <property type="entry name" value="UVRD_HELICASE_ATP_BIND"/>
    <property type="match status" value="1"/>
</dbReference>
<evidence type="ECO:0000259" key="17">
    <source>
        <dbReference type="PROSITE" id="PS51217"/>
    </source>
</evidence>
<keyword evidence="4 14" id="KW-0378">Hydrolase</keyword>
<evidence type="ECO:0000256" key="9">
    <source>
        <dbReference type="ARBA" id="ARBA00023204"/>
    </source>
</evidence>
<dbReference type="PANTHER" id="PTHR11070">
    <property type="entry name" value="UVRD / RECB / PCRA DNA HELICASE FAMILY MEMBER"/>
    <property type="match status" value="1"/>
</dbReference>
<dbReference type="InterPro" id="IPR014016">
    <property type="entry name" value="UvrD-like_ATP-bd"/>
</dbReference>
<evidence type="ECO:0000256" key="10">
    <source>
        <dbReference type="ARBA" id="ARBA00023235"/>
    </source>
</evidence>
<feature type="region of interest" description="Disordered" evidence="15">
    <location>
        <begin position="1"/>
        <end position="23"/>
    </location>
</feature>
<evidence type="ECO:0000256" key="1">
    <source>
        <dbReference type="ARBA" id="ARBA00022722"/>
    </source>
</evidence>
<keyword evidence="1" id="KW-0540">Nuclease</keyword>
<dbReference type="PROSITE" id="PS51217">
    <property type="entry name" value="UVRD_HELICASE_CTER"/>
    <property type="match status" value="1"/>
</dbReference>
<evidence type="ECO:0000256" key="12">
    <source>
        <dbReference type="ARBA" id="ARBA00034808"/>
    </source>
</evidence>
<dbReference type="EC" id="5.6.2.4" evidence="12"/>
<dbReference type="EMBL" id="CP117826">
    <property type="protein sequence ID" value="XCC61907.1"/>
    <property type="molecule type" value="Genomic_DNA"/>
</dbReference>
<keyword evidence="9" id="KW-0234">DNA repair</keyword>
<accession>A0AAU8A6U0</accession>
<proteinExistence type="predicted"/>
<dbReference type="RefSeq" id="WP_353423225.1">
    <property type="nucleotide sequence ID" value="NZ_CP117826.1"/>
</dbReference>
<evidence type="ECO:0000256" key="2">
    <source>
        <dbReference type="ARBA" id="ARBA00022741"/>
    </source>
</evidence>
<evidence type="ECO:0000256" key="3">
    <source>
        <dbReference type="ARBA" id="ARBA00022763"/>
    </source>
</evidence>
<name>A0AAU8A6U0_9FIRM</name>
<reference evidence="18" key="1">
    <citation type="submission" date="2023-02" db="EMBL/GenBank/DDBJ databases">
        <title>Gut commensal Christensenella minuta modulates host metabolism via a new class of secondary bile acids.</title>
        <authorList>
            <person name="Liu C."/>
        </authorList>
    </citation>
    <scope>NUCLEOTIDE SEQUENCE</scope>
    <source>
        <strain evidence="18">CA70</strain>
    </source>
</reference>
<gene>
    <name evidence="18" type="ORF">PUP29_10265</name>
</gene>
<evidence type="ECO:0000256" key="11">
    <source>
        <dbReference type="ARBA" id="ARBA00034617"/>
    </source>
</evidence>
<dbReference type="GO" id="GO:0005524">
    <property type="term" value="F:ATP binding"/>
    <property type="evidence" value="ECO:0007669"/>
    <property type="project" value="UniProtKB-UniRule"/>
</dbReference>
<keyword evidence="5 14" id="KW-0347">Helicase</keyword>
<dbReference type="PANTHER" id="PTHR11070:SF48">
    <property type="entry name" value="ATP-DEPENDENT HELICASE_NUCLEASE SUBUNIT A"/>
    <property type="match status" value="1"/>
</dbReference>
<dbReference type="GO" id="GO:0005829">
    <property type="term" value="C:cytosol"/>
    <property type="evidence" value="ECO:0007669"/>
    <property type="project" value="TreeGrafter"/>
</dbReference>
<keyword evidence="6" id="KW-0269">Exonuclease</keyword>
<dbReference type="InterPro" id="IPR000212">
    <property type="entry name" value="DNA_helicase_UvrD/REP"/>
</dbReference>
<dbReference type="SUPFAM" id="SSF52980">
    <property type="entry name" value="Restriction endonuclease-like"/>
    <property type="match status" value="1"/>
</dbReference>
<sequence>MAKRGVRRQKKRTGPFQKEKGGQELLKLTETQARAVETQTENVLVSAAAGSGKTSVLAKRVARLVESGEDIRAMLVMTFTNAAAAEMRQRIARELRGKAVRTGNGRLYMQAEFVAAADISTFHSFCGKVVRQNYALLGLSPGMRILDEGGMNRMKSEAARALFDDLYEEENADFLRLLARYTRRSDDRTLADYLFRIYDYLMSRPDPFGWAEWSENKNGPAYIAWLEERHKESITDCIAQAERWIAAAAAVSRGTEEKQFAQDEACAAMLREMREYARRCGAQDFFARYGDAKLPNIVRGMAEERKERIQGMYKEARKKLKEALEKARQPFLQRAEQELTHTQPDVRAMMRLVRAFHERYARNKEETNVLDYADMEHFALRALSDGAVRGMYTDTYRHVFVDEYQDTNPVQEEIVRAVSGGGSLFMVGDIKQSIYKFRLADPMIFREKAQEFRTGAASGELILMNDNFRSRRGVIDAVNGIMERVMCEELGEVCYDENERLRGSTAGGEARLLLCAGTDGERAGNRHSKQAGILAAEIARELSGTVADKQTGKQRAVACGDIAVLLRSRSELIYQLKSELDQRGIPCAVDVEQARDIREIELFMNVLRLTDNPCQDVPLLSVLRSYIGGMDEEDFARIRIACGKEREPFYRSADRYAREEKDETARRLRTFYAKMKFLRTCAVALSLPEFLARAVQETDFETYLACVPGGGMKQGVFAQFIAMASELAAQENSLYLLLQALREIKRKNGAYLKAAVHTGDADCVHITTIHASKGLEYPIVYIAGLERALTVQDFRNRMLIHADFGLVTQYIDEEAFVRKETAELELAKRQIRREYLSEELRVLYVAMTRAREKLVLAGSVSDLERARARWQLIHDVGNYEEARSMLDWIAAANQDGLIPVKVCGGTEQTEEQVLPDMQKELERLRGLSARAELLSAEKTAAVPAKVSVSAVKQAQNIRRFLRPVLPDDGEEITGARLGTLIHSVMEHVVCTGGDAVQAAERMLGNKLLTKQEHSAVLKNREWIDGFLKTPLYARLRNAKRVLREQPFNLEVEADSIGYEGSGTMLVQGILDLAFLEDGWVLVDYKTDRVTKETLAQTAQGYAVQLALYARALAEITGIPVKERYLYFLRMQECVKV</sequence>
<dbReference type="InterPro" id="IPR027417">
    <property type="entry name" value="P-loop_NTPase"/>
</dbReference>
<dbReference type="InterPro" id="IPR011604">
    <property type="entry name" value="PDDEXK-like_dom_sf"/>
</dbReference>
<comment type="catalytic activity">
    <reaction evidence="13">
        <text>ATP + H2O = ADP + phosphate + H(+)</text>
        <dbReference type="Rhea" id="RHEA:13065"/>
        <dbReference type="ChEBI" id="CHEBI:15377"/>
        <dbReference type="ChEBI" id="CHEBI:15378"/>
        <dbReference type="ChEBI" id="CHEBI:30616"/>
        <dbReference type="ChEBI" id="CHEBI:43474"/>
        <dbReference type="ChEBI" id="CHEBI:456216"/>
        <dbReference type="EC" id="5.6.2.4"/>
    </reaction>
</comment>
<evidence type="ECO:0000256" key="8">
    <source>
        <dbReference type="ARBA" id="ARBA00023125"/>
    </source>
</evidence>
<protein>
    <recommendedName>
        <fullName evidence="12">DNA 3'-5' helicase</fullName>
        <ecNumber evidence="12">5.6.2.4</ecNumber>
    </recommendedName>
</protein>
<keyword evidence="3" id="KW-0227">DNA damage</keyword>
<feature type="domain" description="UvrD-like helicase C-terminal" evidence="17">
    <location>
        <begin position="491"/>
        <end position="774"/>
    </location>
</feature>
<dbReference type="Gene3D" id="3.90.320.10">
    <property type="match status" value="1"/>
</dbReference>
<dbReference type="Pfam" id="PF12705">
    <property type="entry name" value="PDDEXK_1"/>
    <property type="match status" value="1"/>
</dbReference>
<evidence type="ECO:0000256" key="7">
    <source>
        <dbReference type="ARBA" id="ARBA00022840"/>
    </source>
</evidence>
<evidence type="ECO:0000256" key="5">
    <source>
        <dbReference type="ARBA" id="ARBA00022806"/>
    </source>
</evidence>
<evidence type="ECO:0000256" key="6">
    <source>
        <dbReference type="ARBA" id="ARBA00022839"/>
    </source>
</evidence>
<keyword evidence="10" id="KW-0413">Isomerase</keyword>
<dbReference type="GO" id="GO:0004527">
    <property type="term" value="F:exonuclease activity"/>
    <property type="evidence" value="ECO:0007669"/>
    <property type="project" value="UniProtKB-KW"/>
</dbReference>
<dbReference type="GO" id="GO:0003677">
    <property type="term" value="F:DNA binding"/>
    <property type="evidence" value="ECO:0007669"/>
    <property type="project" value="UniProtKB-KW"/>
</dbReference>
<evidence type="ECO:0000256" key="14">
    <source>
        <dbReference type="PROSITE-ProRule" id="PRU00560"/>
    </source>
</evidence>
<feature type="binding site" evidence="14">
    <location>
        <begin position="47"/>
        <end position="54"/>
    </location>
    <ligand>
        <name>ATP</name>
        <dbReference type="ChEBI" id="CHEBI:30616"/>
    </ligand>
</feature>
<evidence type="ECO:0000259" key="16">
    <source>
        <dbReference type="PROSITE" id="PS51198"/>
    </source>
</evidence>
<keyword evidence="7 14" id="KW-0067">ATP-binding</keyword>
<dbReference type="Gene3D" id="3.40.50.300">
    <property type="entry name" value="P-loop containing nucleotide triphosphate hydrolases"/>
    <property type="match status" value="4"/>
</dbReference>
<dbReference type="SUPFAM" id="SSF52540">
    <property type="entry name" value="P-loop containing nucleoside triphosphate hydrolases"/>
    <property type="match status" value="1"/>
</dbReference>
<dbReference type="AlphaFoldDB" id="A0AAU8A6U0"/>
<evidence type="ECO:0000256" key="15">
    <source>
        <dbReference type="SAM" id="MobiDB-lite"/>
    </source>
</evidence>
<evidence type="ECO:0000256" key="4">
    <source>
        <dbReference type="ARBA" id="ARBA00022801"/>
    </source>
</evidence>
<evidence type="ECO:0000256" key="13">
    <source>
        <dbReference type="ARBA" id="ARBA00048988"/>
    </source>
</evidence>
<keyword evidence="2 14" id="KW-0547">Nucleotide-binding</keyword>
<dbReference type="Pfam" id="PF00580">
    <property type="entry name" value="UvrD-helicase"/>
    <property type="match status" value="1"/>
</dbReference>
<dbReference type="InterPro" id="IPR038726">
    <property type="entry name" value="PDDEXK_AddAB-type"/>
</dbReference>
<organism evidence="18">
    <name type="scientific">Christensenella massiliensis</name>
    <dbReference type="NCBI Taxonomy" id="1805714"/>
    <lineage>
        <taxon>Bacteria</taxon>
        <taxon>Bacillati</taxon>
        <taxon>Bacillota</taxon>
        <taxon>Clostridia</taxon>
        <taxon>Christensenellales</taxon>
        <taxon>Christensenellaceae</taxon>
        <taxon>Christensenella</taxon>
    </lineage>
</organism>
<feature type="domain" description="UvrD-like helicase ATP-binding" evidence="16">
    <location>
        <begin position="26"/>
        <end position="471"/>
    </location>
</feature>
<dbReference type="GO" id="GO:0033202">
    <property type="term" value="C:DNA helicase complex"/>
    <property type="evidence" value="ECO:0007669"/>
    <property type="project" value="TreeGrafter"/>
</dbReference>
<dbReference type="Pfam" id="PF13361">
    <property type="entry name" value="UvrD_C"/>
    <property type="match status" value="1"/>
</dbReference>
<feature type="compositionally biased region" description="Basic residues" evidence="15">
    <location>
        <begin position="1"/>
        <end position="13"/>
    </location>
</feature>
<dbReference type="InterPro" id="IPR014017">
    <property type="entry name" value="DNA_helicase_UvrD-like_C"/>
</dbReference>
<dbReference type="InterPro" id="IPR011335">
    <property type="entry name" value="Restrct_endonuc-II-like"/>
</dbReference>
<evidence type="ECO:0000313" key="18">
    <source>
        <dbReference type="EMBL" id="XCC61907.1"/>
    </source>
</evidence>
<dbReference type="GO" id="GO:0000725">
    <property type="term" value="P:recombinational repair"/>
    <property type="evidence" value="ECO:0007669"/>
    <property type="project" value="TreeGrafter"/>
</dbReference>
<dbReference type="GO" id="GO:0043138">
    <property type="term" value="F:3'-5' DNA helicase activity"/>
    <property type="evidence" value="ECO:0007669"/>
    <property type="project" value="UniProtKB-EC"/>
</dbReference>